<dbReference type="PROSITE" id="PS51041">
    <property type="entry name" value="EMI"/>
    <property type="match status" value="1"/>
</dbReference>
<dbReference type="PANTHER" id="PTHR15427">
    <property type="entry name" value="EMILIN ELASTIN MICROFIBRIL INTERFACE-LOCATED PROTEIN ELASTIN MICROFIBRIL INTERFACER"/>
    <property type="match status" value="1"/>
</dbReference>
<dbReference type="AlphaFoldDB" id="A0A8C4ND56"/>
<proteinExistence type="predicted"/>
<dbReference type="InterPro" id="IPR050392">
    <property type="entry name" value="Collagen/C1q_domain"/>
</dbReference>
<sequence length="338" mass="36234">MLSRTLLLLVMLAQWLRPGLGLRFRLTTDYDKIPQARSKNWCAYTTSHTVSCQVRNGTASYVQKLYRACRWPLRCSQLISYRTVLRSTYRVSYRSQTALEWRCCPGYSGYSCKQERGVSSPGCMNCTRLAEMGSRLRSLEGKVALLHSSGSRQSTLGTHNAAQKIHRFGPHHQGGIPAHAKIIGPLRPSSTIGSARLQEEMGTAGFPGERKCLGLPGPPGPPGPPGLPGFQGRLGSPGLPGSLGLLSTSGPPKYPLAPSKGISYDEQSISNTVGAGMRDTSGERGPQGPTGPRGLPGIKGEMGELGLAGQKGQKGVQASCTQCICGRKLCLVVRLFII</sequence>
<keyword evidence="9" id="KW-1185">Reference proteome</keyword>
<keyword evidence="4" id="KW-1015">Disulfide bond</keyword>
<evidence type="ECO:0000313" key="9">
    <source>
        <dbReference type="Proteomes" id="UP000694388"/>
    </source>
</evidence>
<dbReference type="PANTHER" id="PTHR15427:SF23">
    <property type="entry name" value="EMI DOMAIN-CONTAINING PROTEIN 1"/>
    <property type="match status" value="1"/>
</dbReference>
<organism evidence="8 9">
    <name type="scientific">Eptatretus burgeri</name>
    <name type="common">Inshore hagfish</name>
    <dbReference type="NCBI Taxonomy" id="7764"/>
    <lineage>
        <taxon>Eukaryota</taxon>
        <taxon>Metazoa</taxon>
        <taxon>Chordata</taxon>
        <taxon>Craniata</taxon>
        <taxon>Vertebrata</taxon>
        <taxon>Cyclostomata</taxon>
        <taxon>Myxini</taxon>
        <taxon>Myxiniformes</taxon>
        <taxon>Myxinidae</taxon>
        <taxon>Eptatretinae</taxon>
        <taxon>Eptatretus</taxon>
    </lineage>
</organism>
<evidence type="ECO:0000256" key="3">
    <source>
        <dbReference type="ARBA" id="ARBA00022729"/>
    </source>
</evidence>
<accession>A0A8C4ND56</accession>
<reference evidence="8" key="2">
    <citation type="submission" date="2025-09" db="UniProtKB">
        <authorList>
            <consortium name="Ensembl"/>
        </authorList>
    </citation>
    <scope>IDENTIFICATION</scope>
</reference>
<evidence type="ECO:0000256" key="6">
    <source>
        <dbReference type="SAM" id="SignalP"/>
    </source>
</evidence>
<evidence type="ECO:0000256" key="5">
    <source>
        <dbReference type="SAM" id="MobiDB-lite"/>
    </source>
</evidence>
<evidence type="ECO:0000259" key="7">
    <source>
        <dbReference type="PROSITE" id="PS51041"/>
    </source>
</evidence>
<dbReference type="OMA" id="GFVYQFP"/>
<feature type="chain" id="PRO_5034717350" description="EMI domain-containing protein" evidence="6">
    <location>
        <begin position="22"/>
        <end position="338"/>
    </location>
</feature>
<comment type="subcellular location">
    <subcellularLocation>
        <location evidence="1">Secreted</location>
    </subcellularLocation>
</comment>
<keyword evidence="2" id="KW-0964">Secreted</keyword>
<dbReference type="Proteomes" id="UP000694388">
    <property type="component" value="Unplaced"/>
</dbReference>
<evidence type="ECO:0000313" key="8">
    <source>
        <dbReference type="Ensembl" id="ENSEBUP00000004832.1"/>
    </source>
</evidence>
<dbReference type="InterPro" id="IPR011489">
    <property type="entry name" value="EMI_domain"/>
</dbReference>
<evidence type="ECO:0000256" key="1">
    <source>
        <dbReference type="ARBA" id="ARBA00004613"/>
    </source>
</evidence>
<feature type="signal peptide" evidence="6">
    <location>
        <begin position="1"/>
        <end position="21"/>
    </location>
</feature>
<evidence type="ECO:0000256" key="4">
    <source>
        <dbReference type="ARBA" id="ARBA00023157"/>
    </source>
</evidence>
<dbReference type="GO" id="GO:0005576">
    <property type="term" value="C:extracellular region"/>
    <property type="evidence" value="ECO:0007669"/>
    <property type="project" value="UniProtKB-SubCell"/>
</dbReference>
<dbReference type="Pfam" id="PF07546">
    <property type="entry name" value="EMI"/>
    <property type="match status" value="1"/>
</dbReference>
<keyword evidence="3 6" id="KW-0732">Signal</keyword>
<name>A0A8C4ND56_EPTBU</name>
<evidence type="ECO:0000256" key="2">
    <source>
        <dbReference type="ARBA" id="ARBA00022525"/>
    </source>
</evidence>
<protein>
    <recommendedName>
        <fullName evidence="7">EMI domain-containing protein</fullName>
    </recommendedName>
</protein>
<reference evidence="8" key="1">
    <citation type="submission" date="2025-08" db="UniProtKB">
        <authorList>
            <consortium name="Ensembl"/>
        </authorList>
    </citation>
    <scope>IDENTIFICATION</scope>
</reference>
<dbReference type="Ensembl" id="ENSEBUT00000005270.1">
    <property type="protein sequence ID" value="ENSEBUP00000004832.1"/>
    <property type="gene ID" value="ENSEBUG00000003360.1"/>
</dbReference>
<feature type="region of interest" description="Disordered" evidence="5">
    <location>
        <begin position="272"/>
        <end position="298"/>
    </location>
</feature>
<dbReference type="GeneTree" id="ENSGT00940000165137"/>
<feature type="domain" description="EMI" evidence="7">
    <location>
        <begin position="38"/>
        <end position="114"/>
    </location>
</feature>